<evidence type="ECO:0000256" key="4">
    <source>
        <dbReference type="ARBA" id="ARBA00032407"/>
    </source>
</evidence>
<dbReference type="GO" id="GO:0008893">
    <property type="term" value="F:guanosine-3',5'-bis(diphosphate) 3'-diphosphatase activity"/>
    <property type="evidence" value="ECO:0007669"/>
    <property type="project" value="TreeGrafter"/>
</dbReference>
<comment type="function">
    <text evidence="6">In eubacteria ppGpp (guanosine 3'-diphosphate 5'-diphosphate) is a mediator of the stringent response that coordinates a variety of cellular activities in response to changes in nutritional abundance.</text>
</comment>
<evidence type="ECO:0000313" key="10">
    <source>
        <dbReference type="Proteomes" id="UP000242175"/>
    </source>
</evidence>
<dbReference type="SUPFAM" id="SSF109604">
    <property type="entry name" value="HD-domain/PDEase-like"/>
    <property type="match status" value="1"/>
</dbReference>
<dbReference type="SUPFAM" id="SSF81271">
    <property type="entry name" value="TGS-like"/>
    <property type="match status" value="1"/>
</dbReference>
<name>A0A220VCF2_9GAMM</name>
<protein>
    <recommendedName>
        <fullName evidence="1">GTP pyrophosphokinase</fullName>
    </recommendedName>
    <alternativeName>
        <fullName evidence="4">(p)ppGpp synthase</fullName>
    </alternativeName>
    <alternativeName>
        <fullName evidence="3">ATP:GTP 3'-pyrophosphotransferase</fullName>
    </alternativeName>
    <alternativeName>
        <fullName evidence="5">ppGpp synthase I</fullName>
    </alternativeName>
</protein>
<dbReference type="Gene3D" id="3.10.20.30">
    <property type="match status" value="1"/>
</dbReference>
<comment type="pathway">
    <text evidence="2">Purine metabolism.</text>
</comment>
<dbReference type="Pfam" id="PF13328">
    <property type="entry name" value="HD_4"/>
    <property type="match status" value="1"/>
</dbReference>
<keyword evidence="10" id="KW-1185">Reference proteome</keyword>
<dbReference type="GO" id="GO:0015949">
    <property type="term" value="P:nucleobase-containing small molecule interconversion"/>
    <property type="evidence" value="ECO:0007669"/>
    <property type="project" value="UniProtKB-ARBA"/>
</dbReference>
<dbReference type="SMART" id="SM00954">
    <property type="entry name" value="RelA_SpoT"/>
    <property type="match status" value="1"/>
</dbReference>
<dbReference type="GO" id="GO:0016301">
    <property type="term" value="F:kinase activity"/>
    <property type="evidence" value="ECO:0007669"/>
    <property type="project" value="UniProtKB-KW"/>
</dbReference>
<dbReference type="Gene3D" id="3.30.70.260">
    <property type="match status" value="1"/>
</dbReference>
<dbReference type="Gene3D" id="3.30.460.10">
    <property type="entry name" value="Beta Polymerase, domain 2"/>
    <property type="match status" value="1"/>
</dbReference>
<dbReference type="InterPro" id="IPR045865">
    <property type="entry name" value="ACT-like_dom_sf"/>
</dbReference>
<dbReference type="Pfam" id="PF19296">
    <property type="entry name" value="RelA_AH_RIS"/>
    <property type="match status" value="1"/>
</dbReference>
<dbReference type="NCBIfam" id="NF008124">
    <property type="entry name" value="PRK10872.1"/>
    <property type="match status" value="1"/>
</dbReference>
<keyword evidence="9" id="KW-0808">Transferase</keyword>
<dbReference type="Proteomes" id="UP000242175">
    <property type="component" value="Chromosome large"/>
</dbReference>
<dbReference type="RefSeq" id="WP_089072772.1">
    <property type="nucleotide sequence ID" value="NZ_CBCSAM010000005.1"/>
</dbReference>
<dbReference type="EMBL" id="CP022355">
    <property type="protein sequence ID" value="ASK77862.1"/>
    <property type="molecule type" value="Genomic_DNA"/>
</dbReference>
<dbReference type="OrthoDB" id="9805041at2"/>
<dbReference type="KEGG" id="pmai:CF386_01730"/>
<dbReference type="Pfam" id="PF04607">
    <property type="entry name" value="RelA_SpoT"/>
    <property type="match status" value="1"/>
</dbReference>
<keyword evidence="9" id="KW-0418">Kinase</keyword>
<evidence type="ECO:0000256" key="6">
    <source>
        <dbReference type="RuleBase" id="RU003847"/>
    </source>
</evidence>
<dbReference type="InterPro" id="IPR004811">
    <property type="entry name" value="RelA/Spo_fam"/>
</dbReference>
<dbReference type="GO" id="GO:0015969">
    <property type="term" value="P:guanosine tetraphosphate metabolic process"/>
    <property type="evidence" value="ECO:0007669"/>
    <property type="project" value="InterPro"/>
</dbReference>
<feature type="domain" description="TGS" evidence="8">
    <location>
        <begin position="395"/>
        <end position="456"/>
    </location>
</feature>
<dbReference type="FunFam" id="3.10.20.30:FF:000002">
    <property type="entry name" value="GTP pyrophosphokinase (RelA/SpoT)"/>
    <property type="match status" value="1"/>
</dbReference>
<dbReference type="PANTHER" id="PTHR21262:SF31">
    <property type="entry name" value="GTP PYROPHOSPHOKINASE"/>
    <property type="match status" value="1"/>
</dbReference>
<evidence type="ECO:0000313" key="9">
    <source>
        <dbReference type="EMBL" id="ASK77862.1"/>
    </source>
</evidence>
<evidence type="ECO:0000256" key="1">
    <source>
        <dbReference type="ARBA" id="ARBA00019852"/>
    </source>
</evidence>
<dbReference type="Gene3D" id="1.10.3210.10">
    <property type="entry name" value="Hypothetical protein af1432"/>
    <property type="match status" value="1"/>
</dbReference>
<proteinExistence type="inferred from homology"/>
<dbReference type="AlphaFoldDB" id="A0A220VCF2"/>
<dbReference type="SUPFAM" id="SSF55021">
    <property type="entry name" value="ACT-like"/>
    <property type="match status" value="1"/>
</dbReference>
<dbReference type="InterPro" id="IPR033655">
    <property type="entry name" value="TGS_RelA/SpoT"/>
</dbReference>
<comment type="similarity">
    <text evidence="6">Belongs to the relA/spoT family.</text>
</comment>
<dbReference type="PANTHER" id="PTHR21262">
    <property type="entry name" value="GUANOSINE-3',5'-BIS DIPHOSPHATE 3'-PYROPHOSPHOHYDROLASE"/>
    <property type="match status" value="1"/>
</dbReference>
<dbReference type="InterPro" id="IPR004095">
    <property type="entry name" value="TGS"/>
</dbReference>
<dbReference type="CDD" id="cd05399">
    <property type="entry name" value="NT_Rel-Spo_like"/>
    <property type="match status" value="1"/>
</dbReference>
<dbReference type="GO" id="GO:0042594">
    <property type="term" value="P:response to starvation"/>
    <property type="evidence" value="ECO:0007669"/>
    <property type="project" value="TreeGrafter"/>
</dbReference>
<gene>
    <name evidence="9" type="ORF">CF386_01730</name>
</gene>
<dbReference type="NCBIfam" id="TIGR00691">
    <property type="entry name" value="spoT_relA"/>
    <property type="match status" value="1"/>
</dbReference>
<dbReference type="Pfam" id="PF02824">
    <property type="entry name" value="TGS"/>
    <property type="match status" value="1"/>
</dbReference>
<organism evidence="9 10">
    <name type="scientific">Paraphotobacterium marinum</name>
    <dbReference type="NCBI Taxonomy" id="1755811"/>
    <lineage>
        <taxon>Bacteria</taxon>
        <taxon>Pseudomonadati</taxon>
        <taxon>Pseudomonadota</taxon>
        <taxon>Gammaproteobacteria</taxon>
        <taxon>Vibrionales</taxon>
        <taxon>Vibrionaceae</taxon>
        <taxon>Paraphotobacterium</taxon>
    </lineage>
</organism>
<feature type="domain" description="ACT" evidence="7">
    <location>
        <begin position="658"/>
        <end position="732"/>
    </location>
</feature>
<dbReference type="PROSITE" id="PS51880">
    <property type="entry name" value="TGS"/>
    <property type="match status" value="1"/>
</dbReference>
<dbReference type="PROSITE" id="PS51671">
    <property type="entry name" value="ACT"/>
    <property type="match status" value="1"/>
</dbReference>
<accession>A0A220VCF2</accession>
<evidence type="ECO:0000256" key="2">
    <source>
        <dbReference type="ARBA" id="ARBA00025704"/>
    </source>
</evidence>
<evidence type="ECO:0000259" key="8">
    <source>
        <dbReference type="PROSITE" id="PS51880"/>
    </source>
</evidence>
<dbReference type="SUPFAM" id="SSF81301">
    <property type="entry name" value="Nucleotidyltransferase"/>
    <property type="match status" value="1"/>
</dbReference>
<dbReference type="InterPro" id="IPR043519">
    <property type="entry name" value="NT_sf"/>
</dbReference>
<evidence type="ECO:0000256" key="5">
    <source>
        <dbReference type="ARBA" id="ARBA00033308"/>
    </source>
</evidence>
<evidence type="ECO:0000256" key="3">
    <source>
        <dbReference type="ARBA" id="ARBA00029754"/>
    </source>
</evidence>
<dbReference type="FunFam" id="3.30.460.10:FF:000001">
    <property type="entry name" value="GTP pyrophosphokinase RelA"/>
    <property type="match status" value="1"/>
</dbReference>
<dbReference type="CDD" id="cd01668">
    <property type="entry name" value="TGS_RSH"/>
    <property type="match status" value="1"/>
</dbReference>
<sequence length="732" mass="84538">MVSIRETHKNDKVCFDRWLDSLRFDANVALKIKSAKEFLNNNLEIYNDDYHEGREIVEILLSLNMDRDTLIAGLLYPYLSEENLQSTVFKENFNETVLNLILGVRQMAAIQDVNTLNEKATSNQVDNLRKMLLSMVEDFRCVIIKLAERISYLRFIKSESRESQLIAANESMNIYAPLANRLGIGQLKWELEDYVFRYQNPIIYKKIAKQLSEKRIIREKYIDSFVLTIKHAIKELDIKAEVMGRPKHIYSIWKKMQKKSLDFDELFDVRAVRIIANKIHDCYAALGVVHTKFKHLPSEFDDYIANPKPNGYQSIHTVILGPEGKTIEIQIRTQEMHEDSELGVAAHWRYKEGTSTNLSKYDEKINWLRKLLSWQDEMADTSEALQDIKSQVFDDRVYVFTPRGDVVDLPIKSTPLDFAYHIHSEVGHRCIGAKVEGRIVPFTYQLQMGEQIDIITKKDATPSRDWLNPSLGFVTSSRARMKIHAWFRKQDREKNISEGKELLEIELSKNQVNLKPILEKVTQKFNVSSYQELCLGIGNGDIRINQILNFISAILNKLSPQEADEELIKKLSPTSENKVKNLNKDAVIIDGVDNLINHLAKCCQPIPGDPIKGFVTKGRGISIHRDDCEQLEELKHHAPERIINTVWSENYKDHYNMFIRVISSDKAGMVKEITHNLSNVKIKVNGVKNKIDFKKDLSIMDFEIEVVDLESLNKVIKKLEQISGVDDVYRLK</sequence>
<dbReference type="InterPro" id="IPR012676">
    <property type="entry name" value="TGS-like"/>
</dbReference>
<dbReference type="Pfam" id="PF13291">
    <property type="entry name" value="ACT_4"/>
    <property type="match status" value="1"/>
</dbReference>
<dbReference type="GO" id="GO:0005886">
    <property type="term" value="C:plasma membrane"/>
    <property type="evidence" value="ECO:0007669"/>
    <property type="project" value="TreeGrafter"/>
</dbReference>
<dbReference type="InterPro" id="IPR007685">
    <property type="entry name" value="RelA_SpoT"/>
</dbReference>
<dbReference type="InterPro" id="IPR012675">
    <property type="entry name" value="Beta-grasp_dom_sf"/>
</dbReference>
<dbReference type="GO" id="GO:0008728">
    <property type="term" value="F:GTP diphosphokinase activity"/>
    <property type="evidence" value="ECO:0007669"/>
    <property type="project" value="TreeGrafter"/>
</dbReference>
<dbReference type="InterPro" id="IPR002912">
    <property type="entry name" value="ACT_dom"/>
</dbReference>
<dbReference type="InterPro" id="IPR045600">
    <property type="entry name" value="RelA/SpoT_AH_RIS"/>
</dbReference>
<evidence type="ECO:0000259" key="7">
    <source>
        <dbReference type="PROSITE" id="PS51671"/>
    </source>
</evidence>
<reference evidence="9 10" key="1">
    <citation type="journal article" date="2016" name="Int. J. Syst. Evol. Microbiol.">
        <title>Paraphotobacterium marinum gen. nov., sp. nov., a member of the family Vibrionaceae, isolated from surface seawater.</title>
        <authorList>
            <person name="Huang Z."/>
            <person name="Dong C."/>
            <person name="Shao Z."/>
        </authorList>
    </citation>
    <scope>NUCLEOTIDE SEQUENCE [LARGE SCALE GENOMIC DNA]</scope>
    <source>
        <strain evidence="9 10">NSCS20N07D</strain>
    </source>
</reference>
<dbReference type="CDD" id="cd04876">
    <property type="entry name" value="ACT_RelA-SpoT"/>
    <property type="match status" value="1"/>
</dbReference>